<dbReference type="InterPro" id="IPR050105">
    <property type="entry name" value="MoCo_biosynth_MoaA/MoaC"/>
</dbReference>
<dbReference type="SFLD" id="SFLDG01067">
    <property type="entry name" value="SPASM/twitch_domain_containing"/>
    <property type="match status" value="1"/>
</dbReference>
<feature type="binding site" evidence="12">
    <location>
        <position position="27"/>
    </location>
    <ligand>
        <name>S-adenosyl-L-methionine</name>
        <dbReference type="ChEBI" id="CHEBI:59789"/>
    </ligand>
</feature>
<evidence type="ECO:0000256" key="5">
    <source>
        <dbReference type="ARBA" id="ARBA00022741"/>
    </source>
</evidence>
<name>A0A143PMW3_LUTPR</name>
<dbReference type="Gene3D" id="3.20.20.70">
    <property type="entry name" value="Aldolase class I"/>
    <property type="match status" value="1"/>
</dbReference>
<dbReference type="GO" id="GO:0051539">
    <property type="term" value="F:4 iron, 4 sulfur cluster binding"/>
    <property type="evidence" value="ECO:0007669"/>
    <property type="project" value="UniProtKB-UniRule"/>
</dbReference>
<dbReference type="Pfam" id="PF04055">
    <property type="entry name" value="Radical_SAM"/>
    <property type="match status" value="1"/>
</dbReference>
<keyword evidence="15" id="KW-1185">Reference proteome</keyword>
<gene>
    <name evidence="14" type="primary">moaA1</name>
    <name evidence="12" type="synonym">moaA</name>
    <name evidence="14" type="ORF">LuPra_03172</name>
</gene>
<dbReference type="STRING" id="1855912.LuPra_03172"/>
<feature type="binding site" evidence="12">
    <location>
        <position position="68"/>
    </location>
    <ligand>
        <name>S-adenosyl-L-methionine</name>
        <dbReference type="ChEBI" id="CHEBI:59789"/>
    </ligand>
</feature>
<dbReference type="PROSITE" id="PS51918">
    <property type="entry name" value="RADICAL_SAM"/>
    <property type="match status" value="1"/>
</dbReference>
<dbReference type="GO" id="GO:0046872">
    <property type="term" value="F:metal ion binding"/>
    <property type="evidence" value="ECO:0007669"/>
    <property type="project" value="UniProtKB-KW"/>
</dbReference>
<dbReference type="PANTHER" id="PTHR22960">
    <property type="entry name" value="MOLYBDOPTERIN COFACTOR SYNTHESIS PROTEIN A"/>
    <property type="match status" value="1"/>
</dbReference>
<evidence type="ECO:0000256" key="12">
    <source>
        <dbReference type="HAMAP-Rule" id="MF_01225"/>
    </source>
</evidence>
<comment type="catalytic activity">
    <reaction evidence="11 12">
        <text>GTP + AH2 + S-adenosyl-L-methionine = (8S)-3',8-cyclo-7,8-dihydroguanosine 5'-triphosphate + 5'-deoxyadenosine + L-methionine + A + H(+)</text>
        <dbReference type="Rhea" id="RHEA:49576"/>
        <dbReference type="ChEBI" id="CHEBI:13193"/>
        <dbReference type="ChEBI" id="CHEBI:15378"/>
        <dbReference type="ChEBI" id="CHEBI:17319"/>
        <dbReference type="ChEBI" id="CHEBI:17499"/>
        <dbReference type="ChEBI" id="CHEBI:37565"/>
        <dbReference type="ChEBI" id="CHEBI:57844"/>
        <dbReference type="ChEBI" id="CHEBI:59789"/>
        <dbReference type="ChEBI" id="CHEBI:131766"/>
        <dbReference type="EC" id="4.1.99.22"/>
    </reaction>
</comment>
<evidence type="ECO:0000256" key="8">
    <source>
        <dbReference type="ARBA" id="ARBA00023134"/>
    </source>
</evidence>
<evidence type="ECO:0000256" key="1">
    <source>
        <dbReference type="ARBA" id="ARBA00012167"/>
    </source>
</evidence>
<dbReference type="SFLD" id="SFLDS00029">
    <property type="entry name" value="Radical_SAM"/>
    <property type="match status" value="1"/>
</dbReference>
<keyword evidence="4 12" id="KW-0479">Metal-binding</keyword>
<feature type="binding site" evidence="12">
    <location>
        <position position="269"/>
    </location>
    <ligand>
        <name>[4Fe-4S] cluster</name>
        <dbReference type="ChEBI" id="CHEBI:49883"/>
        <label>2</label>
        <note>4Fe-4S-substrate</note>
    </ligand>
</feature>
<evidence type="ECO:0000256" key="10">
    <source>
        <dbReference type="ARBA" id="ARBA00023239"/>
    </source>
</evidence>
<keyword evidence="10 12" id="KW-0456">Lyase</keyword>
<comment type="subunit">
    <text evidence="12">Monomer and homodimer.</text>
</comment>
<evidence type="ECO:0000313" key="15">
    <source>
        <dbReference type="Proteomes" id="UP000076079"/>
    </source>
</evidence>
<dbReference type="InterPro" id="IPR040064">
    <property type="entry name" value="MoaA-like"/>
</dbReference>
<keyword evidence="8 12" id="KW-0342">GTP-binding</keyword>
<proteinExistence type="inferred from homology"/>
<dbReference type="RefSeq" id="WP_234800412.1">
    <property type="nucleotide sequence ID" value="NZ_CP015136.1"/>
</dbReference>
<dbReference type="PROSITE" id="PS01305">
    <property type="entry name" value="MOAA_NIFB_PQQE"/>
    <property type="match status" value="1"/>
</dbReference>
<dbReference type="CDD" id="cd01335">
    <property type="entry name" value="Radical_SAM"/>
    <property type="match status" value="1"/>
</dbReference>
<dbReference type="EC" id="4.1.99.22" evidence="1 12"/>
<feature type="domain" description="Radical SAM core" evidence="13">
    <location>
        <begin position="5"/>
        <end position="220"/>
    </location>
</feature>
<dbReference type="PANTHER" id="PTHR22960:SF0">
    <property type="entry name" value="MOLYBDENUM COFACTOR BIOSYNTHESIS PROTEIN 1"/>
    <property type="match status" value="1"/>
</dbReference>
<feature type="binding site" evidence="12">
    <location>
        <position position="14"/>
    </location>
    <ligand>
        <name>GTP</name>
        <dbReference type="ChEBI" id="CHEBI:37565"/>
    </ligand>
</feature>
<dbReference type="InterPro" id="IPR058240">
    <property type="entry name" value="rSAM_sf"/>
</dbReference>
<keyword evidence="2 12" id="KW-0004">4Fe-4S</keyword>
<dbReference type="GO" id="GO:0061798">
    <property type="term" value="F:GTP 3',8'-cyclase activity"/>
    <property type="evidence" value="ECO:0007669"/>
    <property type="project" value="UniProtKB-UniRule"/>
</dbReference>
<dbReference type="InterPro" id="IPR000385">
    <property type="entry name" value="MoaA_NifB_PqqE_Fe-S-bd_CS"/>
</dbReference>
<dbReference type="SFLD" id="SFLDG01386">
    <property type="entry name" value="main_SPASM_domain-containing"/>
    <property type="match status" value="1"/>
</dbReference>
<dbReference type="InterPro" id="IPR013483">
    <property type="entry name" value="MoaA"/>
</dbReference>
<keyword evidence="3 12" id="KW-0949">S-adenosyl-L-methionine</keyword>
<dbReference type="AlphaFoldDB" id="A0A143PMW3"/>
<dbReference type="CDD" id="cd21117">
    <property type="entry name" value="Twitch_MoaA"/>
    <property type="match status" value="1"/>
</dbReference>
<accession>A0A143PMW3</accession>
<dbReference type="Proteomes" id="UP000076079">
    <property type="component" value="Chromosome"/>
</dbReference>
<feature type="binding site" evidence="12">
    <location>
        <position position="119"/>
    </location>
    <ligand>
        <name>S-adenosyl-L-methionine</name>
        <dbReference type="ChEBI" id="CHEBI:59789"/>
    </ligand>
</feature>
<feature type="binding site" evidence="12">
    <location>
        <position position="155"/>
    </location>
    <ligand>
        <name>GTP</name>
        <dbReference type="ChEBI" id="CHEBI:37565"/>
    </ligand>
</feature>
<evidence type="ECO:0000313" key="14">
    <source>
        <dbReference type="EMBL" id="AMY09945.1"/>
    </source>
</evidence>
<feature type="binding site" evidence="12">
    <location>
        <position position="25"/>
    </location>
    <ligand>
        <name>[4Fe-4S] cluster</name>
        <dbReference type="ChEBI" id="CHEBI:49883"/>
        <label>1</label>
        <note>4Fe-4S-S-AdoMet</note>
    </ligand>
</feature>
<keyword evidence="7 12" id="KW-0411">Iron-sulfur</keyword>
<evidence type="ECO:0000256" key="7">
    <source>
        <dbReference type="ARBA" id="ARBA00023014"/>
    </source>
</evidence>
<feature type="binding site" evidence="12">
    <location>
        <begin position="257"/>
        <end position="259"/>
    </location>
    <ligand>
        <name>GTP</name>
        <dbReference type="ChEBI" id="CHEBI:37565"/>
    </ligand>
</feature>
<dbReference type="EMBL" id="CP015136">
    <property type="protein sequence ID" value="AMY09945.1"/>
    <property type="molecule type" value="Genomic_DNA"/>
</dbReference>
<dbReference type="SUPFAM" id="SSF102114">
    <property type="entry name" value="Radical SAM enzymes"/>
    <property type="match status" value="1"/>
</dbReference>
<feature type="binding site" evidence="12">
    <location>
        <position position="28"/>
    </location>
    <ligand>
        <name>[4Fe-4S] cluster</name>
        <dbReference type="ChEBI" id="CHEBI:49883"/>
        <label>1</label>
        <note>4Fe-4S-S-AdoMet</note>
    </ligand>
</feature>
<evidence type="ECO:0000256" key="2">
    <source>
        <dbReference type="ARBA" id="ARBA00022485"/>
    </source>
</evidence>
<dbReference type="SFLD" id="SFLDG01383">
    <property type="entry name" value="cyclic_pyranopterin_phosphate"/>
    <property type="match status" value="1"/>
</dbReference>
<dbReference type="GO" id="GO:0006777">
    <property type="term" value="P:Mo-molybdopterin cofactor biosynthetic process"/>
    <property type="evidence" value="ECO:0007669"/>
    <property type="project" value="UniProtKB-UniRule"/>
</dbReference>
<dbReference type="NCBIfam" id="TIGR02666">
    <property type="entry name" value="moaA"/>
    <property type="match status" value="1"/>
</dbReference>
<feature type="binding site" evidence="12">
    <location>
        <position position="252"/>
    </location>
    <ligand>
        <name>[4Fe-4S] cluster</name>
        <dbReference type="ChEBI" id="CHEBI:49883"/>
        <label>2</label>
        <note>4Fe-4S-substrate</note>
    </ligand>
</feature>
<dbReference type="HAMAP" id="MF_01225_B">
    <property type="entry name" value="MoaA_B"/>
    <property type="match status" value="1"/>
</dbReference>
<dbReference type="InterPro" id="IPR010505">
    <property type="entry name" value="MoaA_twitch"/>
</dbReference>
<keyword evidence="5 12" id="KW-0547">Nucleotide-binding</keyword>
<dbReference type="InterPro" id="IPR013785">
    <property type="entry name" value="Aldolase_TIM"/>
</dbReference>
<reference evidence="14 15" key="1">
    <citation type="journal article" date="2016" name="Genome Announc.">
        <title>First Complete Genome Sequence of a Subdivision 6 Acidobacterium Strain.</title>
        <authorList>
            <person name="Huang S."/>
            <person name="Vieira S."/>
            <person name="Bunk B."/>
            <person name="Riedel T."/>
            <person name="Sproer C."/>
            <person name="Overmann J."/>
        </authorList>
    </citation>
    <scope>NUCLEOTIDE SEQUENCE [LARGE SCALE GENOMIC DNA]</scope>
    <source>
        <strain evidence="15">DSM 100886 HEG_-6_39</strain>
    </source>
</reference>
<feature type="binding site" evidence="12">
    <location>
        <position position="255"/>
    </location>
    <ligand>
        <name>[4Fe-4S] cluster</name>
        <dbReference type="ChEBI" id="CHEBI:49883"/>
        <label>2</label>
        <note>4Fe-4S-substrate</note>
    </ligand>
</feature>
<sequence length="338" mass="37191">MILDRWQRPLGHLRISVTDRCNLRCAYCMPEPDYVWLPRTTLLTFEELTRVTRLFAGLGVRHVRLTGGEPLLRAQVADLTAQLAAIGTLDDLAMTTNGVLLAAQATRLREAGLRRITVSLDTLQRARFEALTRRDHLADVLAGIDAAVTVFGAVKLDTVLMRGVNDDEIEALVAFAGSRHAEIRFIEYMDVPGATHWEAAKVVSRSDILRRVQEAFGDIETLAPDGPAPASRYRLASGQVFGIIASTTTPFCSTCDRIRLTADGHLFSCLYATQGLDIRTPLRTGASDEDLVALLTTTWQQRADRGAEARLSAPDRGAFIAVEDLRRAPQLEMHTRGG</sequence>
<evidence type="ECO:0000256" key="4">
    <source>
        <dbReference type="ARBA" id="ARBA00022723"/>
    </source>
</evidence>
<evidence type="ECO:0000256" key="11">
    <source>
        <dbReference type="ARBA" id="ARBA00048697"/>
    </source>
</evidence>
<dbReference type="GO" id="GO:0005525">
    <property type="term" value="F:GTP binding"/>
    <property type="evidence" value="ECO:0007669"/>
    <property type="project" value="UniProtKB-UniRule"/>
</dbReference>
<reference evidence="15" key="2">
    <citation type="submission" date="2016-04" db="EMBL/GenBank/DDBJ databases">
        <title>First Complete Genome Sequence of a Subdivision 6 Acidobacterium.</title>
        <authorList>
            <person name="Huang S."/>
            <person name="Vieira S."/>
            <person name="Bunk B."/>
            <person name="Riedel T."/>
            <person name="Sproeer C."/>
            <person name="Overmann J."/>
        </authorList>
    </citation>
    <scope>NUCLEOTIDE SEQUENCE [LARGE SCALE GENOMIC DNA]</scope>
    <source>
        <strain evidence="15">DSM 100886 HEG_-6_39</strain>
    </source>
</reference>
<comment type="function">
    <text evidence="12">Catalyzes the cyclization of GTP to (8S)-3',8-cyclo-7,8-dihydroguanosine 5'-triphosphate.</text>
</comment>
<dbReference type="Pfam" id="PF06463">
    <property type="entry name" value="Mob_synth_C"/>
    <property type="match status" value="1"/>
</dbReference>
<dbReference type="InterPro" id="IPR006638">
    <property type="entry name" value="Elp3/MiaA/NifB-like_rSAM"/>
</dbReference>
<dbReference type="InterPro" id="IPR007197">
    <property type="entry name" value="rSAM"/>
</dbReference>
<evidence type="ECO:0000256" key="6">
    <source>
        <dbReference type="ARBA" id="ARBA00023004"/>
    </source>
</evidence>
<evidence type="ECO:0000256" key="9">
    <source>
        <dbReference type="ARBA" id="ARBA00023150"/>
    </source>
</evidence>
<evidence type="ECO:0000259" key="13">
    <source>
        <dbReference type="PROSITE" id="PS51918"/>
    </source>
</evidence>
<feature type="binding site" evidence="12">
    <location>
        <position position="189"/>
    </location>
    <ligand>
        <name>S-adenosyl-L-methionine</name>
        <dbReference type="ChEBI" id="CHEBI:59789"/>
    </ligand>
</feature>
<keyword evidence="6 12" id="KW-0408">Iron</keyword>
<evidence type="ECO:0000256" key="3">
    <source>
        <dbReference type="ARBA" id="ARBA00022691"/>
    </source>
</evidence>
<comment type="similarity">
    <text evidence="12">Belongs to the radical SAM superfamily. MoaA family.</text>
</comment>
<dbReference type="SMART" id="SM00729">
    <property type="entry name" value="Elp3"/>
    <property type="match status" value="1"/>
</dbReference>
<organism evidence="14 15">
    <name type="scientific">Luteitalea pratensis</name>
    <dbReference type="NCBI Taxonomy" id="1855912"/>
    <lineage>
        <taxon>Bacteria</taxon>
        <taxon>Pseudomonadati</taxon>
        <taxon>Acidobacteriota</taxon>
        <taxon>Vicinamibacteria</taxon>
        <taxon>Vicinamibacterales</taxon>
        <taxon>Vicinamibacteraceae</taxon>
        <taxon>Luteitalea</taxon>
    </lineage>
</organism>
<dbReference type="GO" id="GO:1904047">
    <property type="term" value="F:S-adenosyl-L-methionine binding"/>
    <property type="evidence" value="ECO:0007669"/>
    <property type="project" value="UniProtKB-UniRule"/>
</dbReference>
<comment type="cofactor">
    <cofactor evidence="12">
        <name>[4Fe-4S] cluster</name>
        <dbReference type="ChEBI" id="CHEBI:49883"/>
    </cofactor>
    <text evidence="12">Binds 2 [4Fe-4S] clusters. Binds 1 [4Fe-4S] cluster coordinated with 3 cysteines and an exchangeable S-adenosyl-L-methionine and 1 [4Fe-4S] cluster coordinated with 3 cysteines and the GTP-derived substrate.</text>
</comment>
<comment type="pathway">
    <text evidence="12">Cofactor biosynthesis; molybdopterin biosynthesis.</text>
</comment>
<dbReference type="GO" id="GO:0061799">
    <property type="term" value="F:cyclic pyranopterin monophosphate synthase activity"/>
    <property type="evidence" value="ECO:0007669"/>
    <property type="project" value="TreeGrafter"/>
</dbReference>
<dbReference type="KEGG" id="abac:LuPra_03172"/>
<dbReference type="PATRIC" id="fig|1813736.3.peg.3374"/>
<protein>
    <recommendedName>
        <fullName evidence="1 12">GTP 3',8-cyclase</fullName>
        <ecNumber evidence="1 12">4.1.99.22</ecNumber>
    </recommendedName>
    <alternativeName>
        <fullName evidence="12">Molybdenum cofactor biosynthesis protein A</fullName>
    </alternativeName>
</protein>
<keyword evidence="9 12" id="KW-0501">Molybdenum cofactor biosynthesis</keyword>
<feature type="binding site" evidence="12">
    <location>
        <position position="95"/>
    </location>
    <ligand>
        <name>GTP</name>
        <dbReference type="ChEBI" id="CHEBI:37565"/>
    </ligand>
</feature>
<feature type="binding site" evidence="12">
    <location>
        <position position="64"/>
    </location>
    <ligand>
        <name>GTP</name>
        <dbReference type="ChEBI" id="CHEBI:37565"/>
    </ligand>
</feature>
<dbReference type="UniPathway" id="UPA00344"/>
<feature type="binding site" evidence="12">
    <location>
        <position position="21"/>
    </location>
    <ligand>
        <name>[4Fe-4S] cluster</name>
        <dbReference type="ChEBI" id="CHEBI:49883"/>
        <label>1</label>
        <note>4Fe-4S-S-AdoMet</note>
    </ligand>
</feature>